<dbReference type="InterPro" id="IPR027443">
    <property type="entry name" value="IPNS-like_sf"/>
</dbReference>
<dbReference type="KEGG" id="qlo:115957566"/>
<evidence type="ECO:0000256" key="9">
    <source>
        <dbReference type="ARBA" id="ARBA00059922"/>
    </source>
</evidence>
<comment type="subcellular location">
    <subcellularLocation>
        <location evidence="2">Cytoplasm</location>
    </subcellularLocation>
    <subcellularLocation>
        <location evidence="1">Nucleus</location>
    </subcellularLocation>
</comment>
<keyword evidence="10" id="KW-0560">Oxidoreductase</keyword>
<evidence type="ECO:0000313" key="13">
    <source>
        <dbReference type="Proteomes" id="UP000594261"/>
    </source>
</evidence>
<dbReference type="EnsemblPlants" id="QL08p053026:mrna">
    <property type="protein sequence ID" value="QL08p053026:mrna"/>
    <property type="gene ID" value="QL08p053026"/>
</dbReference>
<dbReference type="PANTHER" id="PTHR47991">
    <property type="entry name" value="OXOGLUTARATE/IRON-DEPENDENT DIOXYGENASE"/>
    <property type="match status" value="1"/>
</dbReference>
<evidence type="ECO:0000256" key="8">
    <source>
        <dbReference type="ARBA" id="ARBA00023242"/>
    </source>
</evidence>
<dbReference type="Pfam" id="PF14226">
    <property type="entry name" value="DIOX_N"/>
    <property type="match status" value="1"/>
</dbReference>
<dbReference type="OrthoDB" id="288590at2759"/>
<evidence type="ECO:0000256" key="4">
    <source>
        <dbReference type="ARBA" id="ARBA00022490"/>
    </source>
</evidence>
<organism evidence="12 13">
    <name type="scientific">Quercus lobata</name>
    <name type="common">Valley oak</name>
    <dbReference type="NCBI Taxonomy" id="97700"/>
    <lineage>
        <taxon>Eukaryota</taxon>
        <taxon>Viridiplantae</taxon>
        <taxon>Streptophyta</taxon>
        <taxon>Embryophyta</taxon>
        <taxon>Tracheophyta</taxon>
        <taxon>Spermatophyta</taxon>
        <taxon>Magnoliopsida</taxon>
        <taxon>eudicotyledons</taxon>
        <taxon>Gunneridae</taxon>
        <taxon>Pentapetalae</taxon>
        <taxon>rosids</taxon>
        <taxon>fabids</taxon>
        <taxon>Fagales</taxon>
        <taxon>Fagaceae</taxon>
        <taxon>Quercus</taxon>
    </lineage>
</organism>
<dbReference type="Gramene" id="QL08p053026:mrna">
    <property type="protein sequence ID" value="QL08p053026:mrna"/>
    <property type="gene ID" value="QL08p053026"/>
</dbReference>
<name>A0A7N2R9Q5_QUELO</name>
<protein>
    <recommendedName>
        <fullName evidence="11">Fe2OG dioxygenase domain-containing protein</fullName>
    </recommendedName>
</protein>
<dbReference type="GO" id="GO:0031418">
    <property type="term" value="F:L-ascorbic acid binding"/>
    <property type="evidence" value="ECO:0007669"/>
    <property type="project" value="UniProtKB-KW"/>
</dbReference>
<keyword evidence="4" id="KW-0963">Cytoplasm</keyword>
<evidence type="ECO:0000259" key="11">
    <source>
        <dbReference type="PROSITE" id="PS51471"/>
    </source>
</evidence>
<dbReference type="InterPro" id="IPR026992">
    <property type="entry name" value="DIOX_N"/>
</dbReference>
<dbReference type="Pfam" id="PF03171">
    <property type="entry name" value="2OG-FeII_Oxy"/>
    <property type="match status" value="1"/>
</dbReference>
<keyword evidence="13" id="KW-1185">Reference proteome</keyword>
<dbReference type="Proteomes" id="UP000594261">
    <property type="component" value="Chromosome 8"/>
</dbReference>
<evidence type="ECO:0000256" key="1">
    <source>
        <dbReference type="ARBA" id="ARBA00004123"/>
    </source>
</evidence>
<reference evidence="12 13" key="1">
    <citation type="journal article" date="2016" name="G3 (Bethesda)">
        <title>First Draft Assembly and Annotation of the Genome of a California Endemic Oak Quercus lobata Nee (Fagaceae).</title>
        <authorList>
            <person name="Sork V.L."/>
            <person name="Fitz-Gibbon S.T."/>
            <person name="Puiu D."/>
            <person name="Crepeau M."/>
            <person name="Gugger P.F."/>
            <person name="Sherman R."/>
            <person name="Stevens K."/>
            <person name="Langley C.H."/>
            <person name="Pellegrini M."/>
            <person name="Salzberg S.L."/>
        </authorList>
    </citation>
    <scope>NUCLEOTIDE SEQUENCE [LARGE SCALE GENOMIC DNA]</scope>
    <source>
        <strain evidence="12 13">cv. SW786</strain>
    </source>
</reference>
<dbReference type="FunFam" id="2.60.120.330:FF:000015">
    <property type="entry name" value="Protein DMR6-LIKE OXYGENASE 1"/>
    <property type="match status" value="1"/>
</dbReference>
<dbReference type="InParanoid" id="A0A7N2R9Q5"/>
<dbReference type="PROSITE" id="PS51471">
    <property type="entry name" value="FE2OG_OXY"/>
    <property type="match status" value="1"/>
</dbReference>
<sequence length="374" mass="42208">MSAGTSLAVETNGENESMESELQKGVKHLCERGITKVPTKYIWPIPDRPNSGNGNSSASNPNLKLPIIDFAKLQGSNRSQAINSLKNACEKFGFFQLVNHDIPKDVIESIIDVSKGFFELPFEERSKYMSTDMRSPVRYGTSSNQNKDDVFCWRDFLKLSCQPLSDVLPLWPSSPVDLRQAVLDYSKNTKFLYLMLTEAILESLGLKDITKKENENDEFREFKDGSQLIVVNCYPACPEPDLTLGLPPHSDYGLLTVLLQDEVQGLQIQYEGRWVTVEPLPDSLVVNIGDHLEIFSNGKYRSLIHRVLVNPSKSRISIASLHSLPFNSVVQPSPKLINEDNPRRYMDTDFASFLDYSSSSESKRKSFLESRKLT</sequence>
<dbReference type="OMA" id="YMASHEH"/>
<dbReference type="AlphaFoldDB" id="A0A7N2R9Q5"/>
<evidence type="ECO:0000256" key="2">
    <source>
        <dbReference type="ARBA" id="ARBA00004496"/>
    </source>
</evidence>
<keyword evidence="8" id="KW-0539">Nucleus</keyword>
<dbReference type="SUPFAM" id="SSF51197">
    <property type="entry name" value="Clavaminate synthase-like"/>
    <property type="match status" value="1"/>
</dbReference>
<evidence type="ECO:0000256" key="6">
    <source>
        <dbReference type="ARBA" id="ARBA00022896"/>
    </source>
</evidence>
<dbReference type="InterPro" id="IPR044861">
    <property type="entry name" value="IPNS-like_FE2OG_OXY"/>
</dbReference>
<keyword evidence="6" id="KW-0847">Vitamin C</keyword>
<dbReference type="Gene3D" id="2.60.120.330">
    <property type="entry name" value="B-lactam Antibiotic, Isopenicillin N Synthase, Chain"/>
    <property type="match status" value="1"/>
</dbReference>
<comment type="similarity">
    <text evidence="3 10">Belongs to the iron/ascorbate-dependent oxidoreductase family.</text>
</comment>
<comment type="function">
    <text evidence="9">Involved in the regulation of shoot development and salicylic acid (SA) homeostasis.</text>
</comment>
<evidence type="ECO:0000313" key="12">
    <source>
        <dbReference type="EnsemblPlants" id="QL08p053026:mrna"/>
    </source>
</evidence>
<gene>
    <name evidence="12" type="primary">LOC115957566</name>
</gene>
<dbReference type="InterPro" id="IPR005123">
    <property type="entry name" value="Oxoglu/Fe-dep_dioxygenase_dom"/>
</dbReference>
<feature type="domain" description="Fe2OG dioxygenase" evidence="11">
    <location>
        <begin position="224"/>
        <end position="324"/>
    </location>
</feature>
<dbReference type="GO" id="GO:0016491">
    <property type="term" value="F:oxidoreductase activity"/>
    <property type="evidence" value="ECO:0007669"/>
    <property type="project" value="UniProtKB-KW"/>
</dbReference>
<proteinExistence type="inferred from homology"/>
<dbReference type="GO" id="GO:0005737">
    <property type="term" value="C:cytoplasm"/>
    <property type="evidence" value="ECO:0007669"/>
    <property type="project" value="UniProtKB-SubCell"/>
</dbReference>
<dbReference type="PRINTS" id="PR00682">
    <property type="entry name" value="IPNSYNTHASE"/>
</dbReference>
<accession>A0A7N2R9Q5</accession>
<evidence type="ECO:0000256" key="5">
    <source>
        <dbReference type="ARBA" id="ARBA00022723"/>
    </source>
</evidence>
<dbReference type="GO" id="GO:0046872">
    <property type="term" value="F:metal ion binding"/>
    <property type="evidence" value="ECO:0007669"/>
    <property type="project" value="UniProtKB-KW"/>
</dbReference>
<dbReference type="FunCoup" id="A0A7N2R9Q5">
    <property type="interactions" value="4"/>
</dbReference>
<reference evidence="12" key="2">
    <citation type="submission" date="2021-01" db="UniProtKB">
        <authorList>
            <consortium name="EnsemblPlants"/>
        </authorList>
    </citation>
    <scope>IDENTIFICATION</scope>
</reference>
<dbReference type="GO" id="GO:0005634">
    <property type="term" value="C:nucleus"/>
    <property type="evidence" value="ECO:0007669"/>
    <property type="project" value="UniProtKB-SubCell"/>
</dbReference>
<dbReference type="RefSeq" id="XP_030931705.1">
    <property type="nucleotide sequence ID" value="XM_031075845.1"/>
</dbReference>
<evidence type="ECO:0000256" key="3">
    <source>
        <dbReference type="ARBA" id="ARBA00008056"/>
    </source>
</evidence>
<dbReference type="EMBL" id="LRBV02000008">
    <property type="status" value="NOT_ANNOTATED_CDS"/>
    <property type="molecule type" value="Genomic_DNA"/>
</dbReference>
<dbReference type="InterPro" id="IPR050295">
    <property type="entry name" value="Plant_2OG-oxidoreductases"/>
</dbReference>
<keyword evidence="7 10" id="KW-0408">Iron</keyword>
<evidence type="ECO:0000256" key="7">
    <source>
        <dbReference type="ARBA" id="ARBA00023004"/>
    </source>
</evidence>
<dbReference type="GeneID" id="115957566"/>
<evidence type="ECO:0000256" key="10">
    <source>
        <dbReference type="RuleBase" id="RU003682"/>
    </source>
</evidence>
<keyword evidence="5 10" id="KW-0479">Metal-binding</keyword>